<proteinExistence type="predicted"/>
<comment type="caution">
    <text evidence="2">The sequence shown here is derived from an EMBL/GenBank/DDBJ whole genome shotgun (WGS) entry which is preliminary data.</text>
</comment>
<feature type="transmembrane region" description="Helical" evidence="1">
    <location>
        <begin position="112"/>
        <end position="130"/>
    </location>
</feature>
<accession>A0A5M9ZKI8</accession>
<dbReference type="Proteomes" id="UP000410049">
    <property type="component" value="Unassembled WGS sequence"/>
</dbReference>
<evidence type="ECO:0000256" key="1">
    <source>
        <dbReference type="SAM" id="Phobius"/>
    </source>
</evidence>
<sequence>MDCAPSASYGAKCVVIADYADAHQKVGEVYISSSNDTITWLTSKVAGVKLIHSYQLDLNQIATMYAGDADCISSDDSKPICYAITLTSKPAQPSASSVVVQSPTAGAPVSDLTIPALAVGAGLAALGFGLSRRRRA</sequence>
<dbReference type="RefSeq" id="WP_150379276.1">
    <property type="nucleotide sequence ID" value="NZ_RZUH01000004.1"/>
</dbReference>
<gene>
    <name evidence="2" type="ORF">EMO91_06630</name>
</gene>
<organism evidence="2 3">
    <name type="scientific">Bifidobacterium myosotis</name>
    <dbReference type="NCBI Taxonomy" id="1630166"/>
    <lineage>
        <taxon>Bacteria</taxon>
        <taxon>Bacillati</taxon>
        <taxon>Actinomycetota</taxon>
        <taxon>Actinomycetes</taxon>
        <taxon>Bifidobacteriales</taxon>
        <taxon>Bifidobacteriaceae</taxon>
        <taxon>Bifidobacterium</taxon>
    </lineage>
</organism>
<evidence type="ECO:0000313" key="3">
    <source>
        <dbReference type="Proteomes" id="UP000410049"/>
    </source>
</evidence>
<reference evidence="2 3" key="1">
    <citation type="journal article" date="2019" name="Syst. Appl. Microbiol.">
        <title>Characterization of Bifidobacterium species in feaces of the Egyptian fruit bat: Description of B. vespertilionis sp. nov. and B. rousetti sp. nov.</title>
        <authorList>
            <person name="Modesto M."/>
            <person name="Satti M."/>
            <person name="Watanabe K."/>
            <person name="Puglisi E."/>
            <person name="Morelli L."/>
            <person name="Huang C.-H."/>
            <person name="Liou J.-S."/>
            <person name="Miyashita M."/>
            <person name="Tamura T."/>
            <person name="Saito S."/>
            <person name="Mori K."/>
            <person name="Huang L."/>
            <person name="Sciavilla P."/>
            <person name="Sandri C."/>
            <person name="Spiezio C."/>
            <person name="Vitali F."/>
            <person name="Cavalieri D."/>
            <person name="Perpetuini G."/>
            <person name="Tofalo R."/>
            <person name="Bonetti A."/>
            <person name="Arita M."/>
            <person name="Mattarelli P."/>
        </authorList>
    </citation>
    <scope>NUCLEOTIDE SEQUENCE [LARGE SCALE GENOMIC DNA]</scope>
    <source>
        <strain evidence="2 3">RST17</strain>
    </source>
</reference>
<dbReference type="AlphaFoldDB" id="A0A5M9ZKI8"/>
<keyword evidence="1" id="KW-1133">Transmembrane helix</keyword>
<keyword evidence="1" id="KW-0472">Membrane</keyword>
<evidence type="ECO:0000313" key="2">
    <source>
        <dbReference type="EMBL" id="KAA8828110.1"/>
    </source>
</evidence>
<protein>
    <submittedName>
        <fullName evidence="2">Uncharacterized protein</fullName>
    </submittedName>
</protein>
<name>A0A5M9ZKI8_9BIFI</name>
<dbReference type="EMBL" id="RZUH01000004">
    <property type="protein sequence ID" value="KAA8828110.1"/>
    <property type="molecule type" value="Genomic_DNA"/>
</dbReference>
<keyword evidence="1" id="KW-0812">Transmembrane</keyword>